<accession>A0ABD3F220</accession>
<feature type="transmembrane region" description="Helical" evidence="2">
    <location>
        <begin position="577"/>
        <end position="605"/>
    </location>
</feature>
<sequence length="718" mass="78684">MVLERLLLAACVLVLTAADAPCDERKLHRDAVVLLAAHVDVELGGVGAGKREVVGFQYLKPAEALLAAQALAHEDFNQAAGQVQRILEYQKSDGLLPHLVYGPSVPSNLRWIPSNRTFHPGPALWQQPLADQEEESSISPLHTSTISAPPVAADVAWEIFRLAPYDSVLGVRTTAVQFLCSVYKPLKKLQEHLFFTRRGPAPSSLLAARHPWETFSSLSPHWKAFLAGLKSAPDYEATVKSIPHEARARFAAGASTIFSAHDAVENLYEPMIYLAAQMRRGEASEIYQRESTVLESIAYATDGDEVARFGVEDVEFNALMLRSSLGLVNIGRVLLEHSSVCTGFTLSEQELLSDMKELHSMAKGLEGALIGTNTTQGLWNASADFFADSSRFSLTSQHSLRGFLPGYATELDDGKKMSSMKHFLSEPGTFSFFCSQFPASFFACPGEDSFEVDGSMSGRPAATTWILYNYFLQRGFARNKFPGLADYIRNKTRDMVCEATTAPTQPPLSWFSFSLTANEAGPTALTPAYDSHNATPVQVFDDSYMGSTLSAAALLNVLLPAVTPPPSPDTPPIDHRILSVIMCVELVVAFGVAMSCFLFSVYFVANRPRETRLSPASAARRKSAGGKKPRDKLDRRTKDLEGREQSSASGSSWAERYSESSYSDYSPRSGHTPYELEESLISEEDEHYGSFDEAAQPETPSNSAWKTAKKVLADISPW</sequence>
<dbReference type="AlphaFoldDB" id="A0ABD3F220"/>
<dbReference type="Gene3D" id="1.50.10.10">
    <property type="match status" value="1"/>
</dbReference>
<evidence type="ECO:0000259" key="4">
    <source>
        <dbReference type="Pfam" id="PF22422"/>
    </source>
</evidence>
<keyword evidence="2" id="KW-0472">Membrane</keyword>
<dbReference type="EMBL" id="JBIMZQ010000038">
    <property type="protein sequence ID" value="KAL3660872.1"/>
    <property type="molecule type" value="Genomic_DNA"/>
</dbReference>
<keyword evidence="2" id="KW-0812">Transmembrane</keyword>
<feature type="chain" id="PRO_5044806471" description="Mannosylglycerate hydrolase MGH1-like glycoside hydrolase domain-containing protein" evidence="3">
    <location>
        <begin position="19"/>
        <end position="718"/>
    </location>
</feature>
<protein>
    <recommendedName>
        <fullName evidence="4">Mannosylglycerate hydrolase MGH1-like glycoside hydrolase domain-containing protein</fullName>
    </recommendedName>
</protein>
<evidence type="ECO:0000256" key="3">
    <source>
        <dbReference type="SAM" id="SignalP"/>
    </source>
</evidence>
<reference evidence="5 6" key="1">
    <citation type="submission" date="2024-09" db="EMBL/GenBank/DDBJ databases">
        <title>Genome sequencing and assembly of Phytophthora oleae, isolate VK10A, causative agent of rot of olive drupes.</title>
        <authorList>
            <person name="Conti Taguali S."/>
            <person name="Riolo M."/>
            <person name="La Spada F."/>
            <person name="Cacciola S.O."/>
            <person name="Dionisio G."/>
        </authorList>
    </citation>
    <scope>NUCLEOTIDE SEQUENCE [LARGE SCALE GENOMIC DNA]</scope>
    <source>
        <strain evidence="5 6">VK10A</strain>
    </source>
</reference>
<keyword evidence="6" id="KW-1185">Reference proteome</keyword>
<feature type="compositionally biased region" description="Basic and acidic residues" evidence="1">
    <location>
        <begin position="631"/>
        <end position="644"/>
    </location>
</feature>
<organism evidence="5 6">
    <name type="scientific">Phytophthora oleae</name>
    <dbReference type="NCBI Taxonomy" id="2107226"/>
    <lineage>
        <taxon>Eukaryota</taxon>
        <taxon>Sar</taxon>
        <taxon>Stramenopiles</taxon>
        <taxon>Oomycota</taxon>
        <taxon>Peronosporomycetes</taxon>
        <taxon>Peronosporales</taxon>
        <taxon>Peronosporaceae</taxon>
        <taxon>Phytophthora</taxon>
    </lineage>
</organism>
<evidence type="ECO:0000256" key="2">
    <source>
        <dbReference type="SAM" id="Phobius"/>
    </source>
</evidence>
<dbReference type="InterPro" id="IPR012341">
    <property type="entry name" value="6hp_glycosidase-like_sf"/>
</dbReference>
<feature type="signal peptide" evidence="3">
    <location>
        <begin position="1"/>
        <end position="18"/>
    </location>
</feature>
<keyword evidence="3" id="KW-0732">Signal</keyword>
<comment type="caution">
    <text evidence="5">The sequence shown here is derived from an EMBL/GenBank/DDBJ whole genome shotgun (WGS) entry which is preliminary data.</text>
</comment>
<name>A0ABD3F220_9STRA</name>
<dbReference type="Pfam" id="PF22422">
    <property type="entry name" value="MGH1-like_GH"/>
    <property type="match status" value="1"/>
</dbReference>
<feature type="compositionally biased region" description="Basic residues" evidence="1">
    <location>
        <begin position="619"/>
        <end position="630"/>
    </location>
</feature>
<dbReference type="SUPFAM" id="SSF48208">
    <property type="entry name" value="Six-hairpin glycosidases"/>
    <property type="match status" value="1"/>
</dbReference>
<dbReference type="InterPro" id="IPR054491">
    <property type="entry name" value="MGH1-like_GH"/>
</dbReference>
<dbReference type="InterPro" id="IPR008928">
    <property type="entry name" value="6-hairpin_glycosidase_sf"/>
</dbReference>
<evidence type="ECO:0000313" key="5">
    <source>
        <dbReference type="EMBL" id="KAL3660872.1"/>
    </source>
</evidence>
<gene>
    <name evidence="5" type="ORF">V7S43_013890</name>
</gene>
<feature type="compositionally biased region" description="Acidic residues" evidence="1">
    <location>
        <begin position="675"/>
        <end position="686"/>
    </location>
</feature>
<keyword evidence="2" id="KW-1133">Transmembrane helix</keyword>
<dbReference type="Proteomes" id="UP001632037">
    <property type="component" value="Unassembled WGS sequence"/>
</dbReference>
<feature type="compositionally biased region" description="Low complexity" evidence="1">
    <location>
        <begin position="659"/>
        <end position="669"/>
    </location>
</feature>
<evidence type="ECO:0000256" key="1">
    <source>
        <dbReference type="SAM" id="MobiDB-lite"/>
    </source>
</evidence>
<feature type="domain" description="Mannosylglycerate hydrolase MGH1-like glycoside hydrolase" evidence="4">
    <location>
        <begin position="64"/>
        <end position="495"/>
    </location>
</feature>
<evidence type="ECO:0000313" key="6">
    <source>
        <dbReference type="Proteomes" id="UP001632037"/>
    </source>
</evidence>
<proteinExistence type="predicted"/>
<feature type="region of interest" description="Disordered" evidence="1">
    <location>
        <begin position="613"/>
        <end position="705"/>
    </location>
</feature>